<feature type="transmembrane region" description="Helical" evidence="12">
    <location>
        <begin position="46"/>
        <end position="66"/>
    </location>
</feature>
<dbReference type="Gene3D" id="1.20.1280.290">
    <property type="match status" value="2"/>
</dbReference>
<dbReference type="AlphaFoldDB" id="A0A482W7K8"/>
<keyword evidence="4 12" id="KW-0813">Transport</keyword>
<evidence type="ECO:0000313" key="14">
    <source>
        <dbReference type="Proteomes" id="UP000292052"/>
    </source>
</evidence>
<dbReference type="PANTHER" id="PTHR10791">
    <property type="entry name" value="RAG1-ACTIVATING PROTEIN 1"/>
    <property type="match status" value="1"/>
</dbReference>
<keyword evidence="7 12" id="KW-0812">Transmembrane</keyword>
<name>A0A482W7K8_ASBVE</name>
<evidence type="ECO:0000256" key="1">
    <source>
        <dbReference type="ARBA" id="ARBA00004651"/>
    </source>
</evidence>
<evidence type="ECO:0000256" key="10">
    <source>
        <dbReference type="ARBA" id="ARBA00023034"/>
    </source>
</evidence>
<reference evidence="13 14" key="1">
    <citation type="submission" date="2017-03" db="EMBL/GenBank/DDBJ databases">
        <title>Genome of the blue death feigning beetle - Asbolus verrucosus.</title>
        <authorList>
            <person name="Rider S.D."/>
        </authorList>
    </citation>
    <scope>NUCLEOTIDE SEQUENCE [LARGE SCALE GENOMIC DNA]</scope>
    <source>
        <strain evidence="13">Butters</strain>
        <tissue evidence="13">Head and leg muscle</tissue>
    </source>
</reference>
<evidence type="ECO:0000256" key="3">
    <source>
        <dbReference type="ARBA" id="ARBA00007809"/>
    </source>
</evidence>
<dbReference type="GO" id="GO:0000139">
    <property type="term" value="C:Golgi membrane"/>
    <property type="evidence" value="ECO:0007669"/>
    <property type="project" value="UniProtKB-SubCell"/>
</dbReference>
<dbReference type="EMBL" id="QDEB01023602">
    <property type="protein sequence ID" value="RZC40727.1"/>
    <property type="molecule type" value="Genomic_DNA"/>
</dbReference>
<evidence type="ECO:0000256" key="4">
    <source>
        <dbReference type="ARBA" id="ARBA00022448"/>
    </source>
</evidence>
<evidence type="ECO:0000256" key="2">
    <source>
        <dbReference type="ARBA" id="ARBA00004653"/>
    </source>
</evidence>
<dbReference type="InterPro" id="IPR047664">
    <property type="entry name" value="SWEET"/>
</dbReference>
<keyword evidence="11 12" id="KW-0472">Membrane</keyword>
<dbReference type="OrthoDB" id="409725at2759"/>
<comment type="function">
    <text evidence="12">Mediates sugar transport across membranes.</text>
</comment>
<evidence type="ECO:0000256" key="7">
    <source>
        <dbReference type="ARBA" id="ARBA00022692"/>
    </source>
</evidence>
<dbReference type="InterPro" id="IPR004316">
    <property type="entry name" value="SWEET_rpt"/>
</dbReference>
<evidence type="ECO:0000256" key="9">
    <source>
        <dbReference type="ARBA" id="ARBA00022989"/>
    </source>
</evidence>
<dbReference type="GO" id="GO:0051119">
    <property type="term" value="F:sugar transmembrane transporter activity"/>
    <property type="evidence" value="ECO:0007669"/>
    <property type="project" value="InterPro"/>
</dbReference>
<feature type="transmembrane region" description="Helical" evidence="12">
    <location>
        <begin position="102"/>
        <end position="119"/>
    </location>
</feature>
<keyword evidence="8" id="KW-0677">Repeat</keyword>
<keyword evidence="9 12" id="KW-1133">Transmembrane helix</keyword>
<evidence type="ECO:0000313" key="13">
    <source>
        <dbReference type="EMBL" id="RZC40727.1"/>
    </source>
</evidence>
<dbReference type="PANTHER" id="PTHR10791:SF5">
    <property type="entry name" value="SUGAR TRANSPORTER SWEET"/>
    <property type="match status" value="1"/>
</dbReference>
<evidence type="ECO:0000256" key="12">
    <source>
        <dbReference type="RuleBase" id="RU910715"/>
    </source>
</evidence>
<dbReference type="GO" id="GO:0005886">
    <property type="term" value="C:plasma membrane"/>
    <property type="evidence" value="ECO:0007669"/>
    <property type="project" value="UniProtKB-SubCell"/>
</dbReference>
<sequence length="226" mass="25575">MEWLSQSLQPYKGFVGQVASYLTILQFFSGAFICREIQKKGSCKDISSVPFVGGVMIGLAFLKYGMMLKDEAMLTVNVFAIVLNVIYCIFYYIYATDKWNEFLKPLSVNIAIVAVLWGYCEWEDPELIEFRYGFIVTILMLLLLGNPLIGLKGMIEKKDASQIPFVLTLMGTLVTFSWLLYAIILMNNFMLVQNVIGFILCGVQLALIFIYPGQGKPPPINKKKKN</sequence>
<proteinExistence type="inferred from homology"/>
<comment type="similarity">
    <text evidence="3 12">Belongs to the SWEET sugar transporter family.</text>
</comment>
<keyword evidence="10" id="KW-0333">Golgi apparatus</keyword>
<feature type="transmembrane region" description="Helical" evidence="12">
    <location>
        <begin position="131"/>
        <end position="151"/>
    </location>
</feature>
<dbReference type="Pfam" id="PF03083">
    <property type="entry name" value="MtN3_slv"/>
    <property type="match status" value="2"/>
</dbReference>
<feature type="transmembrane region" description="Helical" evidence="12">
    <location>
        <begin position="14"/>
        <end position="34"/>
    </location>
</feature>
<accession>A0A482W7K8</accession>
<keyword evidence="5" id="KW-1003">Cell membrane</keyword>
<feature type="transmembrane region" description="Helical" evidence="12">
    <location>
        <begin position="72"/>
        <end position="95"/>
    </location>
</feature>
<organism evidence="13 14">
    <name type="scientific">Asbolus verrucosus</name>
    <name type="common">Desert ironclad beetle</name>
    <dbReference type="NCBI Taxonomy" id="1661398"/>
    <lineage>
        <taxon>Eukaryota</taxon>
        <taxon>Metazoa</taxon>
        <taxon>Ecdysozoa</taxon>
        <taxon>Arthropoda</taxon>
        <taxon>Hexapoda</taxon>
        <taxon>Insecta</taxon>
        <taxon>Pterygota</taxon>
        <taxon>Neoptera</taxon>
        <taxon>Endopterygota</taxon>
        <taxon>Coleoptera</taxon>
        <taxon>Polyphaga</taxon>
        <taxon>Cucujiformia</taxon>
        <taxon>Tenebrionidae</taxon>
        <taxon>Pimeliinae</taxon>
        <taxon>Asbolus</taxon>
    </lineage>
</organism>
<comment type="caution">
    <text evidence="13">The sequence shown here is derived from an EMBL/GenBank/DDBJ whole genome shotgun (WGS) entry which is preliminary data.</text>
</comment>
<evidence type="ECO:0000256" key="6">
    <source>
        <dbReference type="ARBA" id="ARBA00022597"/>
    </source>
</evidence>
<evidence type="ECO:0000256" key="8">
    <source>
        <dbReference type="ARBA" id="ARBA00022737"/>
    </source>
</evidence>
<evidence type="ECO:0000256" key="5">
    <source>
        <dbReference type="ARBA" id="ARBA00022475"/>
    </source>
</evidence>
<protein>
    <recommendedName>
        <fullName evidence="12">Sugar transporter SWEET</fullName>
    </recommendedName>
</protein>
<dbReference type="FunFam" id="1.20.1280.290:FF:000004">
    <property type="entry name" value="Sugar transporter SWEET"/>
    <property type="match status" value="1"/>
</dbReference>
<comment type="subcellular location">
    <subcellularLocation>
        <location evidence="1 12">Cell membrane</location>
        <topology evidence="1 12">Multi-pass membrane protein</topology>
    </subcellularLocation>
    <subcellularLocation>
        <location evidence="2">Golgi apparatus membrane</location>
        <topology evidence="2">Multi-pass membrane protein</topology>
    </subcellularLocation>
</comment>
<dbReference type="STRING" id="1661398.A0A482W7K8"/>
<keyword evidence="6 12" id="KW-0762">Sugar transport</keyword>
<keyword evidence="14" id="KW-1185">Reference proteome</keyword>
<dbReference type="Proteomes" id="UP000292052">
    <property type="component" value="Unassembled WGS sequence"/>
</dbReference>
<feature type="transmembrane region" description="Helical" evidence="12">
    <location>
        <begin position="190"/>
        <end position="213"/>
    </location>
</feature>
<gene>
    <name evidence="13" type="ORF">BDFB_012204</name>
</gene>
<evidence type="ECO:0000256" key="11">
    <source>
        <dbReference type="ARBA" id="ARBA00023136"/>
    </source>
</evidence>
<feature type="transmembrane region" description="Helical" evidence="12">
    <location>
        <begin position="163"/>
        <end position="184"/>
    </location>
</feature>